<dbReference type="OrthoDB" id="6276154at2"/>
<gene>
    <name evidence="16" type="ORF">DCD74_03230</name>
</gene>
<evidence type="ECO:0000256" key="6">
    <source>
        <dbReference type="ARBA" id="ARBA00023077"/>
    </source>
</evidence>
<dbReference type="Gene3D" id="2.170.130.10">
    <property type="entry name" value="TonB-dependent receptor, plug domain"/>
    <property type="match status" value="1"/>
</dbReference>
<feature type="region of interest" description="Disordered" evidence="12">
    <location>
        <begin position="29"/>
        <end position="76"/>
    </location>
</feature>
<dbReference type="EMBL" id="CP029556">
    <property type="protein sequence ID" value="AXA83830.1"/>
    <property type="molecule type" value="Genomic_DNA"/>
</dbReference>
<feature type="chain" id="PRO_5017021439" evidence="13">
    <location>
        <begin position="32"/>
        <end position="969"/>
    </location>
</feature>
<accession>A0A344J470</accession>
<keyword evidence="2 9" id="KW-0813">Transport</keyword>
<keyword evidence="4 9" id="KW-0812">Transmembrane</keyword>
<feature type="short sequence motif" description="TonB box" evidence="10">
    <location>
        <begin position="60"/>
        <end position="66"/>
    </location>
</feature>
<keyword evidence="17" id="KW-1185">Reference proteome</keyword>
<reference evidence="17" key="1">
    <citation type="submission" date="2018-05" db="EMBL/GenBank/DDBJ databases">
        <title>Luteimonas pekinense sp. nov., isolated from human Meibomian gland secretions, Beijing, China.</title>
        <authorList>
            <person name="Wen T."/>
            <person name="Bai H."/>
            <person name="Lv H."/>
        </authorList>
    </citation>
    <scope>NUCLEOTIDE SEQUENCE [LARGE SCALE GENOMIC DNA]</scope>
    <source>
        <strain evidence="17">83-4</strain>
    </source>
</reference>
<dbReference type="InterPro" id="IPR000531">
    <property type="entry name" value="Beta-barrel_TonB"/>
</dbReference>
<name>A0A344J470_9GAMM</name>
<feature type="signal peptide" evidence="13">
    <location>
        <begin position="1"/>
        <end position="31"/>
    </location>
</feature>
<dbReference type="PROSITE" id="PS52016">
    <property type="entry name" value="TONB_DEPENDENT_REC_3"/>
    <property type="match status" value="1"/>
</dbReference>
<dbReference type="SUPFAM" id="SSF56935">
    <property type="entry name" value="Porins"/>
    <property type="match status" value="1"/>
</dbReference>
<dbReference type="Pfam" id="PF07715">
    <property type="entry name" value="Plug"/>
    <property type="match status" value="1"/>
</dbReference>
<evidence type="ECO:0000259" key="15">
    <source>
        <dbReference type="Pfam" id="PF07715"/>
    </source>
</evidence>
<keyword evidence="7 9" id="KW-0472">Membrane</keyword>
<keyword evidence="5 13" id="KW-0732">Signal</keyword>
<dbReference type="InterPro" id="IPR036942">
    <property type="entry name" value="Beta-barrel_TonB_sf"/>
</dbReference>
<evidence type="ECO:0000256" key="13">
    <source>
        <dbReference type="SAM" id="SignalP"/>
    </source>
</evidence>
<evidence type="ECO:0000256" key="12">
    <source>
        <dbReference type="SAM" id="MobiDB-lite"/>
    </source>
</evidence>
<proteinExistence type="inferred from homology"/>
<evidence type="ECO:0000256" key="7">
    <source>
        <dbReference type="ARBA" id="ARBA00023136"/>
    </source>
</evidence>
<keyword evidence="8 9" id="KW-0998">Cell outer membrane</keyword>
<dbReference type="PANTHER" id="PTHR47234">
    <property type="match status" value="1"/>
</dbReference>
<protein>
    <submittedName>
        <fullName evidence="16">TonB-dependent receptor</fullName>
    </submittedName>
</protein>
<dbReference type="Pfam" id="PF00593">
    <property type="entry name" value="TonB_dep_Rec_b-barrel"/>
    <property type="match status" value="1"/>
</dbReference>
<evidence type="ECO:0000256" key="3">
    <source>
        <dbReference type="ARBA" id="ARBA00022452"/>
    </source>
</evidence>
<dbReference type="AlphaFoldDB" id="A0A344J470"/>
<evidence type="ECO:0000256" key="10">
    <source>
        <dbReference type="PROSITE-ProRule" id="PRU10143"/>
    </source>
</evidence>
<dbReference type="InterPro" id="IPR012910">
    <property type="entry name" value="Plug_dom"/>
</dbReference>
<dbReference type="PANTHER" id="PTHR47234:SF1">
    <property type="entry name" value="TONB-DEPENDENT RECEPTOR"/>
    <property type="match status" value="1"/>
</dbReference>
<feature type="domain" description="TonB-dependent receptor plug" evidence="15">
    <location>
        <begin position="73"/>
        <end position="191"/>
    </location>
</feature>
<evidence type="ECO:0000259" key="14">
    <source>
        <dbReference type="Pfam" id="PF00593"/>
    </source>
</evidence>
<evidence type="ECO:0000256" key="5">
    <source>
        <dbReference type="ARBA" id="ARBA00022729"/>
    </source>
</evidence>
<evidence type="ECO:0000256" key="8">
    <source>
        <dbReference type="ARBA" id="ARBA00023237"/>
    </source>
</evidence>
<organism evidence="16 17">
    <name type="scientific">Solilutibacter oculi</name>
    <dbReference type="NCBI Taxonomy" id="2698682"/>
    <lineage>
        <taxon>Bacteria</taxon>
        <taxon>Pseudomonadati</taxon>
        <taxon>Pseudomonadota</taxon>
        <taxon>Gammaproteobacteria</taxon>
        <taxon>Lysobacterales</taxon>
        <taxon>Lysobacteraceae</taxon>
        <taxon>Solilutibacter</taxon>
    </lineage>
</organism>
<dbReference type="InterPro" id="IPR039426">
    <property type="entry name" value="TonB-dep_rcpt-like"/>
</dbReference>
<evidence type="ECO:0000256" key="4">
    <source>
        <dbReference type="ARBA" id="ARBA00022692"/>
    </source>
</evidence>
<keyword evidence="6 10" id="KW-0798">TonB box</keyword>
<dbReference type="KEGG" id="lue:DCD74_03230"/>
<dbReference type="PROSITE" id="PS00430">
    <property type="entry name" value="TONB_DEPENDENT_REC_1"/>
    <property type="match status" value="1"/>
</dbReference>
<evidence type="ECO:0000256" key="9">
    <source>
        <dbReference type="PROSITE-ProRule" id="PRU01360"/>
    </source>
</evidence>
<evidence type="ECO:0000256" key="2">
    <source>
        <dbReference type="ARBA" id="ARBA00022448"/>
    </source>
</evidence>
<evidence type="ECO:0000313" key="16">
    <source>
        <dbReference type="EMBL" id="AXA83830.1"/>
    </source>
</evidence>
<keyword evidence="3 9" id="KW-1134">Transmembrane beta strand</keyword>
<feature type="compositionally biased region" description="Polar residues" evidence="12">
    <location>
        <begin position="54"/>
        <end position="65"/>
    </location>
</feature>
<evidence type="ECO:0000256" key="11">
    <source>
        <dbReference type="RuleBase" id="RU003357"/>
    </source>
</evidence>
<dbReference type="InterPro" id="IPR037066">
    <property type="entry name" value="Plug_dom_sf"/>
</dbReference>
<dbReference type="InterPro" id="IPR010916">
    <property type="entry name" value="TonB_box_CS"/>
</dbReference>
<evidence type="ECO:0000256" key="1">
    <source>
        <dbReference type="ARBA" id="ARBA00004571"/>
    </source>
</evidence>
<dbReference type="Gene3D" id="2.40.170.20">
    <property type="entry name" value="TonB-dependent receptor, beta-barrel domain"/>
    <property type="match status" value="1"/>
</dbReference>
<evidence type="ECO:0000313" key="17">
    <source>
        <dbReference type="Proteomes" id="UP000251842"/>
    </source>
</evidence>
<feature type="domain" description="TonB-dependent receptor-like beta-barrel" evidence="14">
    <location>
        <begin position="423"/>
        <end position="932"/>
    </location>
</feature>
<comment type="similarity">
    <text evidence="9 11">Belongs to the TonB-dependent receptor family.</text>
</comment>
<sequence length="969" mass="105866">MTMRQRKSPQINPLSAALAFALMAGAGAAHAQTAPTEPEDKDAKATTTTSTTSQSGSLDTVTVTGSRIKRSQVEGPAPVTVISREQIDREGFQTVGDMLQSLAQSTTNSFTGDLATSGFTPNAQVVNLRNLGPGYTLTLINGRRPAQYPQPYNRDNNVVNVRSIPSSMVERVEVLSGGASAIYGSDAVAGVVNIVLRKNYEGNYIAGTLGTTEQGGGEYGKIEYTGGRTGERWSGVWGVQLDRQEPIFGDQRHFMYDQRNNPWGLTVNPALSLAAIRASASPAGPTNHNAIYDAAACNAFGYRTVTTAARGTYCGSDTQSSSRSITNEQRTVSGYGYGTFDFTDNLQGFASLTLYKSKAKSSSGTEFWGTSGDRAMITSTGGTTSVYYDADLRHLVQLQRVFNPFELGGAEAASTLYDEKSYDITTGLQGSLGKFDWEAYIQHGKYDYTQDRPRLLAQAVHDYFLGPRLGFTSIYPIYRLNRTNWNTPITPDIYRSFSTRVINRAQTASSSAQFNISGDLFEMPAGPLGFAAVLEGMRQEVDMVSDPRTNPLRPLDAQTVYNLTSSGRTIGTRDRYAAGVEFRVPLLKSLTAQIAGRYDKYDDITAVDDAVTYNLGLEWRPLENLLLRGTYATSFKAPDMQLVYAEGAASYSTILDEYACRAGIGPGATAGPRTRTQCNITGDPTIYQAQSVIAGNPGLKEEEAKTLTTGFVWDITDGMSLSADYYRIKLSDQAISLSGDFILRAEAACRLGSWSSANAQPLTSAFCSNITGLVTRLVAPGTALDGRIDRLNTAYINAALVDTSGIDASWRYRTTTDRFGTFQFDVGYSLLLTDRYKRFEIDPLVDYRDDLGEPQRSRIRGTVSWQGEKWNAAVFGMRLGTTGSAASADGCYTAPNQGICYQKRLAPWSLYNLSVGRKFGTNITARFDIVNVFNTMYRHDPSQGYPYYDYTIGADPRGRRYNLTVGYRF</sequence>
<keyword evidence="16" id="KW-0675">Receptor</keyword>
<comment type="subcellular location">
    <subcellularLocation>
        <location evidence="1 9">Cell outer membrane</location>
        <topology evidence="1 9">Multi-pass membrane protein</topology>
    </subcellularLocation>
</comment>
<dbReference type="Proteomes" id="UP000251842">
    <property type="component" value="Chromosome"/>
</dbReference>
<dbReference type="GO" id="GO:0009279">
    <property type="term" value="C:cell outer membrane"/>
    <property type="evidence" value="ECO:0007669"/>
    <property type="project" value="UniProtKB-SubCell"/>
</dbReference>